<keyword evidence="1" id="KW-0732">Signal</keyword>
<dbReference type="Proteomes" id="UP000290580">
    <property type="component" value="Unassembled WGS sequence"/>
</dbReference>
<accession>A0AAD0SQK5</accession>
<evidence type="ECO:0000256" key="1">
    <source>
        <dbReference type="SAM" id="SignalP"/>
    </source>
</evidence>
<proteinExistence type="predicted"/>
<gene>
    <name evidence="2" type="ORF">ASKIR_0745</name>
    <name evidence="3" type="ORF">CP959_09945</name>
</gene>
<keyword evidence="5" id="KW-1185">Reference proteome</keyword>
<dbReference type="EMBL" id="NXIC01000009">
    <property type="protein sequence ID" value="RXI24745.1"/>
    <property type="molecule type" value="Genomic_DNA"/>
</dbReference>
<dbReference type="Proteomes" id="UP000262029">
    <property type="component" value="Chromosome"/>
</dbReference>
<feature type="chain" id="PRO_5042190451" description="SH3 domain-containing protein" evidence="1">
    <location>
        <begin position="23"/>
        <end position="108"/>
    </location>
</feature>
<evidence type="ECO:0000313" key="4">
    <source>
        <dbReference type="Proteomes" id="UP000262029"/>
    </source>
</evidence>
<evidence type="ECO:0000313" key="5">
    <source>
        <dbReference type="Proteomes" id="UP000290580"/>
    </source>
</evidence>
<reference evidence="3 5" key="1">
    <citation type="submission" date="2017-09" db="EMBL/GenBank/DDBJ databases">
        <title>Genomics of the genus Arcobacter.</title>
        <authorList>
            <person name="Perez-Cataluna A."/>
            <person name="Figueras M.J."/>
            <person name="Salas-Masso N."/>
        </authorList>
    </citation>
    <scope>NUCLEOTIDE SEQUENCE [LARGE SCALE GENOMIC DNA]</scope>
    <source>
        <strain evidence="3 5">LMG 6621</strain>
    </source>
</reference>
<dbReference type="EMBL" id="CP032099">
    <property type="protein sequence ID" value="AXX84570.1"/>
    <property type="molecule type" value="Genomic_DNA"/>
</dbReference>
<dbReference type="AlphaFoldDB" id="A0AAD0SQK5"/>
<dbReference type="GeneID" id="61750497"/>
<reference evidence="2 4" key="2">
    <citation type="submission" date="2018-08" db="EMBL/GenBank/DDBJ databases">
        <title>Complete genome of the Arcobacter skirrowii type strain LMG 6621.</title>
        <authorList>
            <person name="Miller W.G."/>
            <person name="Yee E."/>
            <person name="Bono J.L."/>
        </authorList>
    </citation>
    <scope>NUCLEOTIDE SEQUENCE [LARGE SCALE GENOMIC DNA]</scope>
    <source>
        <strain evidence="2 4">CCUG 10374</strain>
    </source>
</reference>
<evidence type="ECO:0000313" key="3">
    <source>
        <dbReference type="EMBL" id="RXI24745.1"/>
    </source>
</evidence>
<evidence type="ECO:0008006" key="6">
    <source>
        <dbReference type="Google" id="ProtNLM"/>
    </source>
</evidence>
<organism evidence="2 4">
    <name type="scientific">Aliarcobacter skirrowii CCUG 10374</name>
    <dbReference type="NCBI Taxonomy" id="1032239"/>
    <lineage>
        <taxon>Bacteria</taxon>
        <taxon>Pseudomonadati</taxon>
        <taxon>Campylobacterota</taxon>
        <taxon>Epsilonproteobacteria</taxon>
        <taxon>Campylobacterales</taxon>
        <taxon>Arcobacteraceae</taxon>
        <taxon>Aliarcobacter</taxon>
    </lineage>
</organism>
<evidence type="ECO:0000313" key="2">
    <source>
        <dbReference type="EMBL" id="AXX84570.1"/>
    </source>
</evidence>
<dbReference type="RefSeq" id="WP_115588502.1">
    <property type="nucleotide sequence ID" value="NZ_CP032099.1"/>
</dbReference>
<feature type="signal peptide" evidence="1">
    <location>
        <begin position="1"/>
        <end position="22"/>
    </location>
</feature>
<sequence length="108" mass="13067">MKKRLILSLMSLNILFANNVNMNIKRAAEPVKNYQMQNNNIKKKNSIKIDGVIINIRDYRDYYQYTIKDKNHGYIHIQLNHNIYQVDRKVRGYCQDKKYSEYIECNIY</sequence>
<name>A0AAD0SQK5_9BACT</name>
<protein>
    <recommendedName>
        <fullName evidence="6">SH3 domain-containing protein</fullName>
    </recommendedName>
</protein>